<reference evidence="2" key="1">
    <citation type="submission" date="2018-04" db="EMBL/GenBank/DDBJ databases">
        <authorList>
            <person name="Lucker S."/>
            <person name="Sakoula D."/>
        </authorList>
    </citation>
    <scope>NUCLEOTIDE SEQUENCE [LARGE SCALE GENOMIC DNA]</scope>
</reference>
<dbReference type="Proteomes" id="UP000248168">
    <property type="component" value="Unassembled WGS sequence"/>
</dbReference>
<evidence type="ECO:0000313" key="2">
    <source>
        <dbReference type="Proteomes" id="UP000248168"/>
    </source>
</evidence>
<keyword evidence="2" id="KW-1185">Reference proteome</keyword>
<name>A0A330L034_9BACT</name>
<accession>A0A330L034</accession>
<gene>
    <name evidence="1" type="ORF">NITLEN_10176</name>
</gene>
<dbReference type="EMBL" id="OUNR01000001">
    <property type="protein sequence ID" value="SPP63090.1"/>
    <property type="molecule type" value="Genomic_DNA"/>
</dbReference>
<protein>
    <submittedName>
        <fullName evidence="1">Uncharacterized protein</fullName>
    </submittedName>
</protein>
<dbReference type="AlphaFoldDB" id="A0A330L034"/>
<proteinExistence type="predicted"/>
<organism evidence="1 2">
    <name type="scientific">Nitrospira lenta</name>
    <dbReference type="NCBI Taxonomy" id="1436998"/>
    <lineage>
        <taxon>Bacteria</taxon>
        <taxon>Pseudomonadati</taxon>
        <taxon>Nitrospirota</taxon>
        <taxon>Nitrospiria</taxon>
        <taxon>Nitrospirales</taxon>
        <taxon>Nitrospiraceae</taxon>
        <taxon>Nitrospira</taxon>
    </lineage>
</organism>
<evidence type="ECO:0000313" key="1">
    <source>
        <dbReference type="EMBL" id="SPP63090.1"/>
    </source>
</evidence>
<sequence>MPVQYLHLIASLGVGRAHVRNPSVPRSPTACEEFQQALCREVAPEVSDELEGIVGQPGWQSARYLHAD</sequence>
<dbReference type="InParanoid" id="A0A330L034"/>